<evidence type="ECO:0000313" key="2">
    <source>
        <dbReference type="Proteomes" id="UP000467840"/>
    </source>
</evidence>
<sequence>MGTFDGKWDDYEYSVIGDKGKIGFIDYQEDQSVCSCNPIEESPIVTSHAPLKMGNLYEQLVGLSNGCGSAGDSTKGSDVKLDGVGEVSAFSVGELVEEGATVSGPANL</sequence>
<proteinExistence type="predicted"/>
<keyword evidence="2" id="KW-1185">Reference proteome</keyword>
<accession>A0A6A6K7Q6</accession>
<protein>
    <submittedName>
        <fullName evidence="1">Uncharacterized protein</fullName>
    </submittedName>
</protein>
<gene>
    <name evidence="1" type="ORF">GH714_020046</name>
</gene>
<evidence type="ECO:0000313" key="1">
    <source>
        <dbReference type="EMBL" id="KAF2284243.1"/>
    </source>
</evidence>
<organism evidence="1 2">
    <name type="scientific">Hevea brasiliensis</name>
    <name type="common">Para rubber tree</name>
    <name type="synonym">Siphonia brasiliensis</name>
    <dbReference type="NCBI Taxonomy" id="3981"/>
    <lineage>
        <taxon>Eukaryota</taxon>
        <taxon>Viridiplantae</taxon>
        <taxon>Streptophyta</taxon>
        <taxon>Embryophyta</taxon>
        <taxon>Tracheophyta</taxon>
        <taxon>Spermatophyta</taxon>
        <taxon>Magnoliopsida</taxon>
        <taxon>eudicotyledons</taxon>
        <taxon>Gunneridae</taxon>
        <taxon>Pentapetalae</taxon>
        <taxon>rosids</taxon>
        <taxon>fabids</taxon>
        <taxon>Malpighiales</taxon>
        <taxon>Euphorbiaceae</taxon>
        <taxon>Crotonoideae</taxon>
        <taxon>Micrandreae</taxon>
        <taxon>Hevea</taxon>
    </lineage>
</organism>
<dbReference type="EMBL" id="JAAGAX010000018">
    <property type="protein sequence ID" value="KAF2284243.1"/>
    <property type="molecule type" value="Genomic_DNA"/>
</dbReference>
<reference evidence="1 2" key="1">
    <citation type="journal article" date="2020" name="Mol. Plant">
        <title>The Chromosome-Based Rubber Tree Genome Provides New Insights into Spurge Genome Evolution and Rubber Biosynthesis.</title>
        <authorList>
            <person name="Liu J."/>
            <person name="Shi C."/>
            <person name="Shi C.C."/>
            <person name="Li W."/>
            <person name="Zhang Q.J."/>
            <person name="Zhang Y."/>
            <person name="Li K."/>
            <person name="Lu H.F."/>
            <person name="Shi C."/>
            <person name="Zhu S.T."/>
            <person name="Xiao Z.Y."/>
            <person name="Nan H."/>
            <person name="Yue Y."/>
            <person name="Zhu X.G."/>
            <person name="Wu Y."/>
            <person name="Hong X.N."/>
            <person name="Fan G.Y."/>
            <person name="Tong Y."/>
            <person name="Zhang D."/>
            <person name="Mao C.L."/>
            <person name="Liu Y.L."/>
            <person name="Hao S.J."/>
            <person name="Liu W.Q."/>
            <person name="Lv M.Q."/>
            <person name="Zhang H.B."/>
            <person name="Liu Y."/>
            <person name="Hu-Tang G.R."/>
            <person name="Wang J.P."/>
            <person name="Wang J.H."/>
            <person name="Sun Y.H."/>
            <person name="Ni S.B."/>
            <person name="Chen W.B."/>
            <person name="Zhang X.C."/>
            <person name="Jiao Y.N."/>
            <person name="Eichler E.E."/>
            <person name="Li G.H."/>
            <person name="Liu X."/>
            <person name="Gao L.Z."/>
        </authorList>
    </citation>
    <scope>NUCLEOTIDE SEQUENCE [LARGE SCALE GENOMIC DNA]</scope>
    <source>
        <strain evidence="2">cv. GT1</strain>
        <tissue evidence="1">Leaf</tissue>
    </source>
</reference>
<comment type="caution">
    <text evidence="1">The sequence shown here is derived from an EMBL/GenBank/DDBJ whole genome shotgun (WGS) entry which is preliminary data.</text>
</comment>
<name>A0A6A6K7Q6_HEVBR</name>
<dbReference type="Proteomes" id="UP000467840">
    <property type="component" value="Chromosome 12"/>
</dbReference>
<dbReference type="AlphaFoldDB" id="A0A6A6K7Q6"/>